<evidence type="ECO:0000313" key="1">
    <source>
        <dbReference type="EMBL" id="MPN33417.1"/>
    </source>
</evidence>
<reference evidence="1" key="1">
    <citation type="submission" date="2019-08" db="EMBL/GenBank/DDBJ databases">
        <authorList>
            <person name="Kucharzyk K."/>
            <person name="Murdoch R.W."/>
            <person name="Higgins S."/>
            <person name="Loffler F."/>
        </authorList>
    </citation>
    <scope>NUCLEOTIDE SEQUENCE</scope>
</reference>
<comment type="caution">
    <text evidence="1">The sequence shown here is derived from an EMBL/GenBank/DDBJ whole genome shotgun (WGS) entry which is preliminary data.</text>
</comment>
<sequence length="111" mass="12273">MFIVEITESVVKRTVIEAEDAADAMLIASDMEIDEFDFVDETPIKNTIVPLDDEDGDDEDLCDGFDDCEDCPDYCEVCGSCAREADFVSKRGECADCKHRCSACGTCTFDE</sequence>
<proteinExistence type="predicted"/>
<accession>A0A645H339</accession>
<dbReference type="AlphaFoldDB" id="A0A645H339"/>
<dbReference type="EMBL" id="VSSQ01085919">
    <property type="protein sequence ID" value="MPN33417.1"/>
    <property type="molecule type" value="Genomic_DNA"/>
</dbReference>
<protein>
    <submittedName>
        <fullName evidence="1">Uncharacterized protein</fullName>
    </submittedName>
</protein>
<organism evidence="1">
    <name type="scientific">bioreactor metagenome</name>
    <dbReference type="NCBI Taxonomy" id="1076179"/>
    <lineage>
        <taxon>unclassified sequences</taxon>
        <taxon>metagenomes</taxon>
        <taxon>ecological metagenomes</taxon>
    </lineage>
</organism>
<name>A0A645H339_9ZZZZ</name>
<gene>
    <name evidence="1" type="ORF">SDC9_180904</name>
</gene>